<keyword evidence="5 10" id="KW-0547">Nucleotide-binding</keyword>
<organism evidence="13">
    <name type="scientific">Anopheles atroparvus</name>
    <name type="common">European mosquito</name>
    <dbReference type="NCBI Taxonomy" id="41427"/>
    <lineage>
        <taxon>Eukaryota</taxon>
        <taxon>Metazoa</taxon>
        <taxon>Ecdysozoa</taxon>
        <taxon>Arthropoda</taxon>
        <taxon>Hexapoda</taxon>
        <taxon>Insecta</taxon>
        <taxon>Pterygota</taxon>
        <taxon>Neoptera</taxon>
        <taxon>Endopterygota</taxon>
        <taxon>Diptera</taxon>
        <taxon>Nematocera</taxon>
        <taxon>Culicoidea</taxon>
        <taxon>Culicidae</taxon>
        <taxon>Anophelinae</taxon>
        <taxon>Anopheles</taxon>
    </lineage>
</organism>
<keyword evidence="7 10" id="KW-0342">GTP-binding</keyword>
<evidence type="ECO:0000256" key="4">
    <source>
        <dbReference type="ARBA" id="ARBA00022695"/>
    </source>
</evidence>
<evidence type="ECO:0000256" key="11">
    <source>
        <dbReference type="SAM" id="MobiDB-lite"/>
    </source>
</evidence>
<dbReference type="GO" id="GO:0005634">
    <property type="term" value="C:nucleus"/>
    <property type="evidence" value="ECO:0007669"/>
    <property type="project" value="UniProtKB-SubCell"/>
</dbReference>
<dbReference type="FunFam" id="3.90.190.10:FF:000040">
    <property type="entry name" value="mRNA-capping enzyme"/>
    <property type="match status" value="1"/>
</dbReference>
<dbReference type="GO" id="GO:0005524">
    <property type="term" value="F:ATP binding"/>
    <property type="evidence" value="ECO:0007669"/>
    <property type="project" value="InterPro"/>
</dbReference>
<keyword evidence="4 10" id="KW-0548">Nucleotidyltransferase</keyword>
<dbReference type="AlphaFoldDB" id="A0A182IUG8"/>
<dbReference type="CDD" id="cd17664">
    <property type="entry name" value="Mce1_N"/>
    <property type="match status" value="1"/>
</dbReference>
<dbReference type="InterPro" id="IPR001339">
    <property type="entry name" value="mRNA_cap_enzyme_adenylation"/>
</dbReference>
<evidence type="ECO:0000256" key="6">
    <source>
        <dbReference type="ARBA" id="ARBA00023042"/>
    </source>
</evidence>
<sequence>MSRGPGPIPHRWLHCPRKSDTLIAGRFLAFKTPLKQEFQSQMPVECSFTPSMLFDLMRRHKVRIGLWIDLTNTNRFYDKHDIEDKGSQYIKLQCRGHAETPSHEQAKAFIEIVEEFIEQHPVDAIGVHCTHGFNRTGFLIVSYMVERMDCAVDAALMAFAKARPPGIYKEDYIKELFRRYGDEEDAPLAPDLPAWSLEYDDSNHQQEDDGGADEQQRRGVKRGHDDGENSTGGPTTKRSKAPAYNPNAVFMEGVPNVTLVQDKALIAKLQDRVRAMCGAKMQGFAGAQPVSMDVKNIRYLTEMPYRVSWKADGTRYMMLIHREKEIYFFDRDNSVFAVQGITFPSLEDPHRHLADTLVDGEMVIDKYVDKNGEKLTPRYLVYDVIYFMNREVRKQPFHPNRLGLIERELIGARTRAMQAKLIDRNTEPFGVRLKQFWDITQSHALLGPKFTKNLGHEPDGLIYQPSLDPYESGVCRRVLKWKPHNMNSIDFRLVIQEERKLGMIPRKVGLLYVGGMEQQSYGEIKLTRELRKLNNKIIECKYEEGGWVLMRERTDKSFPNSYETARSVWESIRNPVTMEGLLTLIDKEGFRSDSERMPPPRLQ</sequence>
<dbReference type="GO" id="GO:0004651">
    <property type="term" value="F:polynucleotide 5'-phosphatase activity"/>
    <property type="evidence" value="ECO:0007669"/>
    <property type="project" value="UniProtKB-UniRule"/>
</dbReference>
<evidence type="ECO:0000256" key="3">
    <source>
        <dbReference type="ARBA" id="ARBA00022679"/>
    </source>
</evidence>
<feature type="domain" description="Tyrosine specific protein phosphatases" evidence="12">
    <location>
        <begin position="107"/>
        <end position="174"/>
    </location>
</feature>
<dbReference type="GO" id="GO:0005525">
    <property type="term" value="F:GTP binding"/>
    <property type="evidence" value="ECO:0007669"/>
    <property type="project" value="UniProtKB-UniRule"/>
</dbReference>
<evidence type="ECO:0000256" key="7">
    <source>
        <dbReference type="ARBA" id="ARBA00023134"/>
    </source>
</evidence>
<accession>A0A182IUG8</accession>
<evidence type="ECO:0000259" key="12">
    <source>
        <dbReference type="PROSITE" id="PS50056"/>
    </source>
</evidence>
<evidence type="ECO:0000256" key="8">
    <source>
        <dbReference type="ARBA" id="ARBA00023242"/>
    </source>
</evidence>
<comment type="subcellular location">
    <subcellularLocation>
        <location evidence="1 10">Nucleus</location>
    </subcellularLocation>
</comment>
<dbReference type="GO" id="GO:0004484">
    <property type="term" value="F:mRNA guanylyltransferase activity"/>
    <property type="evidence" value="ECO:0007669"/>
    <property type="project" value="UniProtKB-UniRule"/>
</dbReference>
<dbReference type="Gene3D" id="3.90.190.10">
    <property type="entry name" value="Protein tyrosine phosphatase superfamily"/>
    <property type="match status" value="1"/>
</dbReference>
<dbReference type="Gene3D" id="3.30.470.30">
    <property type="entry name" value="DNA ligase/mRNA capping enzyme"/>
    <property type="match status" value="2"/>
</dbReference>
<keyword evidence="6 10" id="KW-0506">mRNA capping</keyword>
<feature type="region of interest" description="Disordered" evidence="11">
    <location>
        <begin position="201"/>
        <end position="243"/>
    </location>
</feature>
<comment type="similarity">
    <text evidence="10">In the C-terminal section; belongs to the eukaryotic GTase family.</text>
</comment>
<dbReference type="InterPro" id="IPR012340">
    <property type="entry name" value="NA-bd_OB-fold"/>
</dbReference>
<dbReference type="InterPro" id="IPR000387">
    <property type="entry name" value="Tyr_Pase_dom"/>
</dbReference>
<dbReference type="GO" id="GO:0004721">
    <property type="term" value="F:phosphoprotein phosphatase activity"/>
    <property type="evidence" value="ECO:0007669"/>
    <property type="project" value="UniProtKB-UniRule"/>
</dbReference>
<evidence type="ECO:0000256" key="9">
    <source>
        <dbReference type="ARBA" id="ARBA00044624"/>
    </source>
</evidence>
<dbReference type="GO" id="GO:0006370">
    <property type="term" value="P:7-methylguanosine mRNA capping"/>
    <property type="evidence" value="ECO:0007669"/>
    <property type="project" value="UniProtKB-UniRule"/>
</dbReference>
<dbReference type="InterPro" id="IPR017074">
    <property type="entry name" value="mRNA_cap_enz_bifunc"/>
</dbReference>
<protein>
    <recommendedName>
        <fullName evidence="10">mRNA-capping enzyme</fullName>
    </recommendedName>
    <domain>
        <recommendedName>
            <fullName evidence="10">mRNA 5'-triphosphate monophosphatase</fullName>
            <ecNumber evidence="10">3.6.1.74</ecNumber>
        </recommendedName>
        <alternativeName>
            <fullName evidence="10">mRNA 5'-phosphatase</fullName>
        </alternativeName>
    </domain>
    <domain>
        <recommendedName>
            <fullName evidence="10">mRNA guanylyltransferase</fullName>
            <ecNumber evidence="10">2.7.7.50</ecNumber>
        </recommendedName>
        <alternativeName>
            <fullName evidence="10">GTP--RNA guanylyltransferase</fullName>
            <shortName evidence="10">GTase</shortName>
        </alternativeName>
    </domain>
</protein>
<dbReference type="SUPFAM" id="SSF50249">
    <property type="entry name" value="Nucleic acid-binding proteins"/>
    <property type="match status" value="1"/>
</dbReference>
<dbReference type="EC" id="3.6.1.74" evidence="10"/>
<keyword evidence="10" id="KW-0378">Hydrolase</keyword>
<dbReference type="FunFam" id="2.40.50.140:FF:000291">
    <property type="entry name" value="mRNA-capping enzyme"/>
    <property type="match status" value="1"/>
</dbReference>
<dbReference type="Gene3D" id="4.10.87.10">
    <property type="entry name" value="mRNA Capping Enzyme, domain 3"/>
    <property type="match status" value="1"/>
</dbReference>
<dbReference type="PANTHER" id="PTHR10367">
    <property type="entry name" value="MRNA-CAPPING ENZYME"/>
    <property type="match status" value="1"/>
</dbReference>
<keyword evidence="8 10" id="KW-0539">Nucleus</keyword>
<dbReference type="Pfam" id="PF01331">
    <property type="entry name" value="mRNA_cap_enzyme"/>
    <property type="match status" value="1"/>
</dbReference>
<dbReference type="PROSITE" id="PS50056">
    <property type="entry name" value="TYR_PHOSPHATASE_2"/>
    <property type="match status" value="1"/>
</dbReference>
<dbReference type="EnsemblMetazoa" id="AATE005715-RA">
    <property type="protein sequence ID" value="AATE005715-PA.1"/>
    <property type="gene ID" value="AATE005715"/>
</dbReference>
<comment type="catalytic activity">
    <reaction evidence="9">
        <text>a 5'-end diphospho-ribonucleoside in mRNA + GTP + H(+) = a 5'-end (5'-triphosphoguanosine)-ribonucleoside in mRNA + diphosphate</text>
        <dbReference type="Rhea" id="RHEA:67012"/>
        <dbReference type="Rhea" id="RHEA-COMP:17165"/>
        <dbReference type="Rhea" id="RHEA-COMP:17166"/>
        <dbReference type="ChEBI" id="CHEBI:15378"/>
        <dbReference type="ChEBI" id="CHEBI:33019"/>
        <dbReference type="ChEBI" id="CHEBI:37565"/>
        <dbReference type="ChEBI" id="CHEBI:167616"/>
        <dbReference type="ChEBI" id="CHEBI:167617"/>
        <dbReference type="EC" id="2.7.7.50"/>
    </reaction>
    <physiologicalReaction direction="left-to-right" evidence="9">
        <dbReference type="Rhea" id="RHEA:67013"/>
    </physiologicalReaction>
</comment>
<dbReference type="InterPro" id="IPR016130">
    <property type="entry name" value="Tyr_Pase_AS"/>
</dbReference>
<evidence type="ECO:0000256" key="5">
    <source>
        <dbReference type="ARBA" id="ARBA00022741"/>
    </source>
</evidence>
<dbReference type="GO" id="GO:0140818">
    <property type="term" value="F:mRNA 5'-triphosphate monophosphatase activity"/>
    <property type="evidence" value="ECO:0007669"/>
    <property type="project" value="UniProtKB-EC"/>
</dbReference>
<evidence type="ECO:0000256" key="1">
    <source>
        <dbReference type="ARBA" id="ARBA00004123"/>
    </source>
</evidence>
<comment type="similarity">
    <text evidence="10">In the N-terminal section; belongs to the non-receptor class of the protein-tyrosine phosphatase family.</text>
</comment>
<proteinExistence type="inferred from homology"/>
<dbReference type="VEuPathDB" id="VectorBase:AATE005715"/>
<dbReference type="Pfam" id="PF00782">
    <property type="entry name" value="DSPc"/>
    <property type="match status" value="1"/>
</dbReference>
<dbReference type="SUPFAM" id="SSF56091">
    <property type="entry name" value="DNA ligase/mRNA capping enzyme, catalytic domain"/>
    <property type="match status" value="1"/>
</dbReference>
<comment type="function">
    <text evidence="10">Bifunctional mRNA-capping enzyme exhibiting RNA 5'-triphosphate monophosphatase activity in the N-terminal part and mRNA guanylyltransferase activity in the C-terminal part. Catalyzes the first two steps of cap formation: by removing the gamma-phosphate from the 5'-triphosphate end of nascent mRNA to yield a diphosphate end, and by transferring the GMP moiety of GTP to the 5'-diphosphate terminus of RNA via a covalent enzyme-GMP reaction intermediate.</text>
</comment>
<dbReference type="InterPro" id="IPR000340">
    <property type="entry name" value="Dual-sp_phosphatase_cat-dom"/>
</dbReference>
<evidence type="ECO:0000256" key="2">
    <source>
        <dbReference type="ARBA" id="ARBA00022664"/>
    </source>
</evidence>
<dbReference type="CDD" id="cd07895">
    <property type="entry name" value="Adenylation_mRNA_capping"/>
    <property type="match status" value="1"/>
</dbReference>
<evidence type="ECO:0000313" key="13">
    <source>
        <dbReference type="EnsemblMetazoa" id="AATE005715-PA.1"/>
    </source>
</evidence>
<name>A0A182IUG8_ANOAO</name>
<dbReference type="PROSITE" id="PS00383">
    <property type="entry name" value="TYR_PHOSPHATASE_1"/>
    <property type="match status" value="1"/>
</dbReference>
<dbReference type="FunFam" id="3.30.470.30:FF:000040">
    <property type="entry name" value="mRNA-capping enzyme"/>
    <property type="match status" value="1"/>
</dbReference>
<dbReference type="PIRSF" id="PIRSF036958">
    <property type="entry name" value="mRNA_capping_HCE"/>
    <property type="match status" value="1"/>
</dbReference>
<dbReference type="Gene3D" id="2.40.50.140">
    <property type="entry name" value="Nucleic acid-binding proteins"/>
    <property type="match status" value="1"/>
</dbReference>
<dbReference type="STRING" id="41427.A0A182IUG8"/>
<dbReference type="EC" id="2.7.7.50" evidence="10"/>
<feature type="compositionally biased region" description="Basic and acidic residues" evidence="11">
    <location>
        <begin position="214"/>
        <end position="227"/>
    </location>
</feature>
<dbReference type="InterPro" id="IPR013846">
    <property type="entry name" value="mRNA_cap_enzyme_C"/>
</dbReference>
<dbReference type="InterPro" id="IPR051029">
    <property type="entry name" value="mRNA_Capping_Enz/RNA_Phosphat"/>
</dbReference>
<keyword evidence="3 10" id="KW-0808">Transferase</keyword>
<comment type="catalytic activity">
    <reaction evidence="10">
        <text>a 5'-end triphospho-ribonucleoside in mRNA + H2O = a 5'-end diphospho-ribonucleoside in mRNA + phosphate + H(+)</text>
        <dbReference type="Rhea" id="RHEA:67004"/>
        <dbReference type="Rhea" id="RHEA-COMP:17164"/>
        <dbReference type="Rhea" id="RHEA-COMP:17165"/>
        <dbReference type="ChEBI" id="CHEBI:15377"/>
        <dbReference type="ChEBI" id="CHEBI:15378"/>
        <dbReference type="ChEBI" id="CHEBI:43474"/>
        <dbReference type="ChEBI" id="CHEBI:167616"/>
        <dbReference type="ChEBI" id="CHEBI:167618"/>
        <dbReference type="EC" id="3.6.1.74"/>
    </reaction>
</comment>
<reference evidence="13" key="1">
    <citation type="submission" date="2022-08" db="UniProtKB">
        <authorList>
            <consortium name="EnsemblMetazoa"/>
        </authorList>
    </citation>
    <scope>IDENTIFICATION</scope>
    <source>
        <strain evidence="13">EBRO</strain>
    </source>
</reference>
<dbReference type="PANTHER" id="PTHR10367:SF17">
    <property type="entry name" value="MRNA-CAPPING ENZYME"/>
    <property type="match status" value="1"/>
</dbReference>
<dbReference type="Pfam" id="PF03919">
    <property type="entry name" value="mRNA_cap_C"/>
    <property type="match status" value="1"/>
</dbReference>
<evidence type="ECO:0000256" key="10">
    <source>
        <dbReference type="PIRNR" id="PIRNR036958"/>
    </source>
</evidence>
<keyword evidence="2 10" id="KW-0507">mRNA processing</keyword>
<dbReference type="SUPFAM" id="SSF52799">
    <property type="entry name" value="(Phosphotyrosine protein) phosphatases II"/>
    <property type="match status" value="1"/>
</dbReference>
<dbReference type="InterPro" id="IPR029021">
    <property type="entry name" value="Prot-tyrosine_phosphatase-like"/>
</dbReference>